<proteinExistence type="inferred from homology"/>
<feature type="chain" id="PRO_5046707108" evidence="10">
    <location>
        <begin position="41"/>
        <end position="870"/>
    </location>
</feature>
<dbReference type="InterPro" id="IPR000015">
    <property type="entry name" value="Fimb_usher"/>
</dbReference>
<keyword evidence="8 9" id="KW-0998">Cell outer membrane</keyword>
<evidence type="ECO:0000259" key="12">
    <source>
        <dbReference type="Pfam" id="PF13954"/>
    </source>
</evidence>
<keyword evidence="9" id="KW-1029">Fimbrium biogenesis</keyword>
<evidence type="ECO:0000259" key="11">
    <source>
        <dbReference type="Pfam" id="PF13953"/>
    </source>
</evidence>
<keyword evidence="7 9" id="KW-0472">Membrane</keyword>
<evidence type="ECO:0000256" key="2">
    <source>
        <dbReference type="ARBA" id="ARBA00008064"/>
    </source>
</evidence>
<evidence type="ECO:0000256" key="1">
    <source>
        <dbReference type="ARBA" id="ARBA00004571"/>
    </source>
</evidence>
<dbReference type="PANTHER" id="PTHR30451">
    <property type="entry name" value="OUTER MEMBRANE USHER PROTEIN"/>
    <property type="match status" value="1"/>
</dbReference>
<comment type="similarity">
    <text evidence="2 9">Belongs to the fimbrial export usher family.</text>
</comment>
<dbReference type="PROSITE" id="PS01151">
    <property type="entry name" value="FIMBRIAL_USHER"/>
    <property type="match status" value="1"/>
</dbReference>
<feature type="domain" description="PapC-like C-terminal" evidence="11">
    <location>
        <begin position="786"/>
        <end position="851"/>
    </location>
</feature>
<dbReference type="EMBL" id="JAVDVY010000002">
    <property type="protein sequence ID" value="MDR7135012.1"/>
    <property type="molecule type" value="Genomic_DNA"/>
</dbReference>
<evidence type="ECO:0000256" key="10">
    <source>
        <dbReference type="SAM" id="SignalP"/>
    </source>
</evidence>
<evidence type="ECO:0000256" key="7">
    <source>
        <dbReference type="ARBA" id="ARBA00023136"/>
    </source>
</evidence>
<comment type="subcellular location">
    <subcellularLocation>
        <location evidence="1 9">Cell outer membrane</location>
        <topology evidence="1 9">Multi-pass membrane protein</topology>
    </subcellularLocation>
</comment>
<dbReference type="PANTHER" id="PTHR30451:SF20">
    <property type="entry name" value="FIMBRIAE USHER"/>
    <property type="match status" value="1"/>
</dbReference>
<dbReference type="InterPro" id="IPR043142">
    <property type="entry name" value="PapC-like_C_sf"/>
</dbReference>
<evidence type="ECO:0000256" key="3">
    <source>
        <dbReference type="ARBA" id="ARBA00022448"/>
    </source>
</evidence>
<dbReference type="Proteomes" id="UP001251524">
    <property type="component" value="Unassembled WGS sequence"/>
</dbReference>
<feature type="domain" description="PapC N-terminal" evidence="12">
    <location>
        <begin position="58"/>
        <end position="202"/>
    </location>
</feature>
<evidence type="ECO:0000256" key="5">
    <source>
        <dbReference type="ARBA" id="ARBA00022692"/>
    </source>
</evidence>
<keyword evidence="6 10" id="KW-0732">Signal</keyword>
<dbReference type="InterPro" id="IPR025949">
    <property type="entry name" value="PapC-like_C"/>
</dbReference>
<organism evidence="13 14">
    <name type="scientific">Lysobacter niastensis</name>
    <dbReference type="NCBI Taxonomy" id="380629"/>
    <lineage>
        <taxon>Bacteria</taxon>
        <taxon>Pseudomonadati</taxon>
        <taxon>Pseudomonadota</taxon>
        <taxon>Gammaproteobacteria</taxon>
        <taxon>Lysobacterales</taxon>
        <taxon>Lysobacteraceae</taxon>
        <taxon>Lysobacter</taxon>
    </lineage>
</organism>
<dbReference type="InterPro" id="IPR042186">
    <property type="entry name" value="FimD_plug_dom"/>
</dbReference>
<comment type="caution">
    <text evidence="13">The sequence shown here is derived from an EMBL/GenBank/DDBJ whole genome shotgun (WGS) entry which is preliminary data.</text>
</comment>
<evidence type="ECO:0000256" key="9">
    <source>
        <dbReference type="RuleBase" id="RU003884"/>
    </source>
</evidence>
<feature type="signal peptide" evidence="10">
    <location>
        <begin position="1"/>
        <end position="40"/>
    </location>
</feature>
<dbReference type="Pfam" id="PF00577">
    <property type="entry name" value="Usher"/>
    <property type="match status" value="1"/>
</dbReference>
<protein>
    <submittedName>
        <fullName evidence="13">Outer membrane usher protein</fullName>
    </submittedName>
</protein>
<evidence type="ECO:0000313" key="14">
    <source>
        <dbReference type="Proteomes" id="UP001251524"/>
    </source>
</evidence>
<gene>
    <name evidence="13" type="ORF">J2X06_002221</name>
</gene>
<name>A0ABU1WBK8_9GAMM</name>
<evidence type="ECO:0000256" key="6">
    <source>
        <dbReference type="ARBA" id="ARBA00022729"/>
    </source>
</evidence>
<reference evidence="13 14" key="1">
    <citation type="submission" date="2023-07" db="EMBL/GenBank/DDBJ databases">
        <title>Sorghum-associated microbial communities from plants grown in Nebraska, USA.</title>
        <authorList>
            <person name="Schachtman D."/>
        </authorList>
    </citation>
    <scope>NUCLEOTIDE SEQUENCE [LARGE SCALE GENOMIC DNA]</scope>
    <source>
        <strain evidence="13 14">BE198</strain>
    </source>
</reference>
<dbReference type="InterPro" id="IPR018030">
    <property type="entry name" value="Fimbrial_membr_usher_CS"/>
</dbReference>
<dbReference type="Pfam" id="PF13954">
    <property type="entry name" value="PapC_N"/>
    <property type="match status" value="1"/>
</dbReference>
<dbReference type="Gene3D" id="3.10.20.410">
    <property type="match status" value="1"/>
</dbReference>
<dbReference type="Gene3D" id="2.60.40.3110">
    <property type="match status" value="1"/>
</dbReference>
<dbReference type="Pfam" id="PF13953">
    <property type="entry name" value="PapC_C"/>
    <property type="match status" value="1"/>
</dbReference>
<keyword evidence="5 9" id="KW-0812">Transmembrane</keyword>
<dbReference type="InterPro" id="IPR025885">
    <property type="entry name" value="PapC_N"/>
</dbReference>
<dbReference type="InterPro" id="IPR037224">
    <property type="entry name" value="PapC_N_sf"/>
</dbReference>
<dbReference type="SUPFAM" id="SSF141729">
    <property type="entry name" value="FimD N-terminal domain-like"/>
    <property type="match status" value="1"/>
</dbReference>
<evidence type="ECO:0000256" key="4">
    <source>
        <dbReference type="ARBA" id="ARBA00022452"/>
    </source>
</evidence>
<sequence length="870" mass="93428">MSNFFHKLNRDKRNALGLRRKRIVLSILVAIGQLPLATLAAPDPSPSPAPDPSPQQVEFSSSFLGAGASNYDVTRFERGNPVLPGDYRVDLYVNQNLVSREQVSFREVVAGGEARACFNRRLLVTMGVDTAKLEAAGTNLDNPCIDLAALIADASVQFDTSELRLDVSIPQVALNRNARGYVDPKLWDRGMNAFTLGYNFNASQADRDLGAGSEQAYLGLNAGLNLGGWRIRNQSNYRWNHDGGSDFQNISTYAQHDVTRWQSQLTVGDAFTTGELFDSVGFRGVNLATDNRMRPESMNGYAPIVRGTADTHAKVEIRQNGYVIYETTVAPGAFEIDDLYATGYGGDLEVTVTEADGRQRSFSVPYAAVPQLLRPGTWRYSASAGRLRADAFEIDAPYFIEGTYQRGFNNWLTGYVGSQITDAGLYRNLLLGAAFSTPVGAVSVDLTGSQTHFSLDGGDQSGYSARVTYSKSIPSTRTDFALAAYRYSSKGFLSLNDAATLDDAVRSGPLAGGVVEGAGSQRSRFQFTLSQNLGSRAGSLHISGSRNDYWDGFRPVDTSYQVGWNNRYRDLSYGLSASRSRVVGGDYDNRYFLTLSFPFGNNNQRSRAPQFTLGATHAPEGNTVQAGVTGTAGDHGQYNYGVNGNFGNDNHGSIGVGAGWRAAYANLGASYSYAQNSRQVSYTANGGLVIHRGGITFASQLGDTIGVIEAKGASGARLSSDGASKVDGRGYAVASSLMPYRINDVMLDPKGTSLDVELQTSRVQAIPRAGAVVPLKFDTVTGHAVLLQARLQDGSVVPFGAQVLDAQGNDVGIVGQGGQVFVRYPDENRGQLKVNWGGGQGNQQCTLDYQPSADAKGTNDVAVVKSVCRG</sequence>
<dbReference type="RefSeq" id="WP_310062283.1">
    <property type="nucleotide sequence ID" value="NZ_JAVDVY010000002.1"/>
</dbReference>
<evidence type="ECO:0000313" key="13">
    <source>
        <dbReference type="EMBL" id="MDR7135012.1"/>
    </source>
</evidence>
<dbReference type="Gene3D" id="2.60.40.2070">
    <property type="match status" value="1"/>
</dbReference>
<keyword evidence="14" id="KW-1185">Reference proteome</keyword>
<dbReference type="Gene3D" id="2.60.40.2610">
    <property type="entry name" value="Outer membrane usher protein FimD, plug domain"/>
    <property type="match status" value="1"/>
</dbReference>
<keyword evidence="4" id="KW-1134">Transmembrane beta strand</keyword>
<accession>A0ABU1WBK8</accession>
<evidence type="ECO:0000256" key="8">
    <source>
        <dbReference type="ARBA" id="ARBA00023237"/>
    </source>
</evidence>
<keyword evidence="3 9" id="KW-0813">Transport</keyword>